<protein>
    <submittedName>
        <fullName evidence="1">Uncharacterized protein</fullName>
    </submittedName>
</protein>
<keyword evidence="2" id="KW-1185">Reference proteome</keyword>
<evidence type="ECO:0000313" key="2">
    <source>
        <dbReference type="Proteomes" id="UP000239007"/>
    </source>
</evidence>
<dbReference type="AlphaFoldDB" id="A0A2S7UZR9"/>
<proteinExistence type="predicted"/>
<name>A0A2S7UZR9_9GAMM</name>
<dbReference type="Proteomes" id="UP000239007">
    <property type="component" value="Unassembled WGS sequence"/>
</dbReference>
<comment type="caution">
    <text evidence="1">The sequence shown here is derived from an EMBL/GenBank/DDBJ whole genome shotgun (WGS) entry which is preliminary data.</text>
</comment>
<gene>
    <name evidence="1" type="ORF">BTO11_14665</name>
</gene>
<dbReference type="EMBL" id="MSCH01000003">
    <property type="protein sequence ID" value="PQJ54770.1"/>
    <property type="molecule type" value="Genomic_DNA"/>
</dbReference>
<evidence type="ECO:0000313" key="1">
    <source>
        <dbReference type="EMBL" id="PQJ54770.1"/>
    </source>
</evidence>
<organism evidence="1 2">
    <name type="scientific">Psychrosphaera saromensis</name>
    <dbReference type="NCBI Taxonomy" id="716813"/>
    <lineage>
        <taxon>Bacteria</taxon>
        <taxon>Pseudomonadati</taxon>
        <taxon>Pseudomonadota</taxon>
        <taxon>Gammaproteobacteria</taxon>
        <taxon>Alteromonadales</taxon>
        <taxon>Pseudoalteromonadaceae</taxon>
        <taxon>Psychrosphaera</taxon>
    </lineage>
</organism>
<sequence>MASYEETQSKAGEVVSRDELRVTRKGRVKRVRAVSRDEVRVARKGREKQGKAGKSSFEVRVTSFKTLQLSAYSLQPYSPIAFPP</sequence>
<reference evidence="1 2" key="1">
    <citation type="submission" date="2016-12" db="EMBL/GenBank/DDBJ databases">
        <title>Diversity of luminous bacteria.</title>
        <authorList>
            <person name="Yoshizawa S."/>
            <person name="Kogure K."/>
        </authorList>
    </citation>
    <scope>NUCLEOTIDE SEQUENCE [LARGE SCALE GENOMIC DNA]</scope>
    <source>
        <strain evidence="1 2">SA4-48</strain>
    </source>
</reference>
<accession>A0A2S7UZR9</accession>